<feature type="domain" description="DUF6841" evidence="1">
    <location>
        <begin position="48"/>
        <end position="151"/>
    </location>
</feature>
<dbReference type="InterPro" id="IPR032710">
    <property type="entry name" value="NTF2-like_dom_sf"/>
</dbReference>
<accession>A0A381YG56</accession>
<dbReference type="Pfam" id="PF20795">
    <property type="entry name" value="DUF6841"/>
    <property type="match status" value="1"/>
</dbReference>
<reference evidence="2" key="1">
    <citation type="submission" date="2018-05" db="EMBL/GenBank/DDBJ databases">
        <authorList>
            <person name="Lanie J.A."/>
            <person name="Ng W.-L."/>
            <person name="Kazmierczak K.M."/>
            <person name="Andrzejewski T.M."/>
            <person name="Davidsen T.M."/>
            <person name="Wayne K.J."/>
            <person name="Tettelin H."/>
            <person name="Glass J.I."/>
            <person name="Rusch D."/>
            <person name="Podicherti R."/>
            <person name="Tsui H.-C.T."/>
            <person name="Winkler M.E."/>
        </authorList>
    </citation>
    <scope>NUCLEOTIDE SEQUENCE</scope>
</reference>
<evidence type="ECO:0000259" key="1">
    <source>
        <dbReference type="Pfam" id="PF20795"/>
    </source>
</evidence>
<dbReference type="Gene3D" id="3.10.450.50">
    <property type="match status" value="1"/>
</dbReference>
<dbReference type="AlphaFoldDB" id="A0A381YG56"/>
<dbReference type="SUPFAM" id="SSF54427">
    <property type="entry name" value="NTF2-like"/>
    <property type="match status" value="1"/>
</dbReference>
<dbReference type="EMBL" id="UINC01018154">
    <property type="protein sequence ID" value="SVA75985.1"/>
    <property type="molecule type" value="Genomic_DNA"/>
</dbReference>
<sequence>MKKLLILSSVIILSAFLLSGLAQADDATEASAAIHEYFRVFNTKDVEKIANDIYLPPVLIGGGETHRIYDDVETAVESLGNTYQQFESLGWKESVIADTKTCILTDDLALVDTRFSRMTDQGKTIPPDIRTTLYALKKVQGEWRIIAFFGHDPERRLSCVTGNET</sequence>
<protein>
    <recommendedName>
        <fullName evidence="1">DUF6841 domain-containing protein</fullName>
    </recommendedName>
</protein>
<name>A0A381YG56_9ZZZZ</name>
<proteinExistence type="predicted"/>
<organism evidence="2">
    <name type="scientific">marine metagenome</name>
    <dbReference type="NCBI Taxonomy" id="408172"/>
    <lineage>
        <taxon>unclassified sequences</taxon>
        <taxon>metagenomes</taxon>
        <taxon>ecological metagenomes</taxon>
    </lineage>
</organism>
<evidence type="ECO:0000313" key="2">
    <source>
        <dbReference type="EMBL" id="SVA75985.1"/>
    </source>
</evidence>
<gene>
    <name evidence="2" type="ORF">METZ01_LOCUS128839</name>
</gene>
<dbReference type="InterPro" id="IPR049219">
    <property type="entry name" value="DUF6841"/>
</dbReference>